<keyword evidence="2 5" id="KW-0238">DNA-binding</keyword>
<accession>A0A852TNB5</accession>
<keyword evidence="6" id="KW-1185">Reference proteome</keyword>
<organism evidence="5 6">
    <name type="scientific">Spinactinospora alkalitolerans</name>
    <dbReference type="NCBI Taxonomy" id="687207"/>
    <lineage>
        <taxon>Bacteria</taxon>
        <taxon>Bacillati</taxon>
        <taxon>Actinomycetota</taxon>
        <taxon>Actinomycetes</taxon>
        <taxon>Streptosporangiales</taxon>
        <taxon>Nocardiopsidaceae</taxon>
        <taxon>Spinactinospora</taxon>
    </lineage>
</organism>
<dbReference type="InterPro" id="IPR036388">
    <property type="entry name" value="WH-like_DNA-bd_sf"/>
</dbReference>
<dbReference type="Gene3D" id="1.10.10.10">
    <property type="entry name" value="Winged helix-like DNA-binding domain superfamily/Winged helix DNA-binding domain"/>
    <property type="match status" value="1"/>
</dbReference>
<dbReference type="SMART" id="SM00345">
    <property type="entry name" value="HTH_GNTR"/>
    <property type="match status" value="1"/>
</dbReference>
<protein>
    <submittedName>
        <fullName evidence="5">DNA-binding GntR family transcriptional regulator</fullName>
    </submittedName>
</protein>
<dbReference type="InterPro" id="IPR008920">
    <property type="entry name" value="TF_FadR/GntR_C"/>
</dbReference>
<dbReference type="SUPFAM" id="SSF46785">
    <property type="entry name" value="Winged helix' DNA-binding domain"/>
    <property type="match status" value="1"/>
</dbReference>
<gene>
    <name evidence="5" type="ORF">HDA32_000548</name>
</gene>
<evidence type="ECO:0000313" key="5">
    <source>
        <dbReference type="EMBL" id="NYE45428.1"/>
    </source>
</evidence>
<dbReference type="SUPFAM" id="SSF48008">
    <property type="entry name" value="GntR ligand-binding domain-like"/>
    <property type="match status" value="1"/>
</dbReference>
<feature type="domain" description="HTH gntR-type" evidence="4">
    <location>
        <begin position="20"/>
        <end position="87"/>
    </location>
</feature>
<keyword evidence="1" id="KW-0805">Transcription regulation</keyword>
<evidence type="ECO:0000256" key="2">
    <source>
        <dbReference type="ARBA" id="ARBA00023125"/>
    </source>
</evidence>
<dbReference type="PRINTS" id="PR00035">
    <property type="entry name" value="HTHGNTR"/>
</dbReference>
<dbReference type="Proteomes" id="UP000589036">
    <property type="component" value="Unassembled WGS sequence"/>
</dbReference>
<dbReference type="PROSITE" id="PS50949">
    <property type="entry name" value="HTH_GNTR"/>
    <property type="match status" value="1"/>
</dbReference>
<dbReference type="GO" id="GO:0003700">
    <property type="term" value="F:DNA-binding transcription factor activity"/>
    <property type="evidence" value="ECO:0007669"/>
    <property type="project" value="InterPro"/>
</dbReference>
<reference evidence="5 6" key="1">
    <citation type="submission" date="2020-07" db="EMBL/GenBank/DDBJ databases">
        <title>Sequencing the genomes of 1000 actinobacteria strains.</title>
        <authorList>
            <person name="Klenk H.-P."/>
        </authorList>
    </citation>
    <scope>NUCLEOTIDE SEQUENCE [LARGE SCALE GENOMIC DNA]</scope>
    <source>
        <strain evidence="5 6">CXB654</strain>
    </source>
</reference>
<dbReference type="InterPro" id="IPR036390">
    <property type="entry name" value="WH_DNA-bd_sf"/>
</dbReference>
<dbReference type="CDD" id="cd07377">
    <property type="entry name" value="WHTH_GntR"/>
    <property type="match status" value="1"/>
</dbReference>
<sequence length="252" mass="28097">MAAVESTGTPRTAARIVKPPSMVELAAQALRRMIIGGDLLPGDRVVENQLTKELGISRPPLREALRVLELEGLIRQTPHRGAVVTPLTLHDVYEIVTLRRELERMAIGLAVPVRDPSRLPRCRSALDRMAAAADAGERAELSEAAFEFHVSVIGLSGHRRLEDAYRSLQLQMLLCMALNRRARAQRAETMAEDVQRHRRLLEVIEKGDPAAVLNELEHHGDRTFLHDIAEALDEGTPEAREWLAGERAEDRT</sequence>
<dbReference type="Gene3D" id="1.20.120.530">
    <property type="entry name" value="GntR ligand-binding domain-like"/>
    <property type="match status" value="1"/>
</dbReference>
<dbReference type="Pfam" id="PF00392">
    <property type="entry name" value="GntR"/>
    <property type="match status" value="1"/>
</dbReference>
<evidence type="ECO:0000256" key="1">
    <source>
        <dbReference type="ARBA" id="ARBA00023015"/>
    </source>
</evidence>
<dbReference type="InterPro" id="IPR000524">
    <property type="entry name" value="Tscrpt_reg_HTH_GntR"/>
</dbReference>
<dbReference type="SMART" id="SM00895">
    <property type="entry name" value="FCD"/>
    <property type="match status" value="1"/>
</dbReference>
<dbReference type="Pfam" id="PF07729">
    <property type="entry name" value="FCD"/>
    <property type="match status" value="1"/>
</dbReference>
<comment type="caution">
    <text evidence="5">The sequence shown here is derived from an EMBL/GenBank/DDBJ whole genome shotgun (WGS) entry which is preliminary data.</text>
</comment>
<dbReference type="EMBL" id="JACCCC010000001">
    <property type="protein sequence ID" value="NYE45428.1"/>
    <property type="molecule type" value="Genomic_DNA"/>
</dbReference>
<evidence type="ECO:0000256" key="3">
    <source>
        <dbReference type="ARBA" id="ARBA00023163"/>
    </source>
</evidence>
<proteinExistence type="predicted"/>
<dbReference type="PANTHER" id="PTHR43537">
    <property type="entry name" value="TRANSCRIPTIONAL REGULATOR, GNTR FAMILY"/>
    <property type="match status" value="1"/>
</dbReference>
<dbReference type="RefSeq" id="WP_179641655.1">
    <property type="nucleotide sequence ID" value="NZ_BAAAYY010000007.1"/>
</dbReference>
<dbReference type="InterPro" id="IPR011711">
    <property type="entry name" value="GntR_C"/>
</dbReference>
<evidence type="ECO:0000259" key="4">
    <source>
        <dbReference type="PROSITE" id="PS50949"/>
    </source>
</evidence>
<keyword evidence="3" id="KW-0804">Transcription</keyword>
<evidence type="ECO:0000313" key="6">
    <source>
        <dbReference type="Proteomes" id="UP000589036"/>
    </source>
</evidence>
<dbReference type="GO" id="GO:0003677">
    <property type="term" value="F:DNA binding"/>
    <property type="evidence" value="ECO:0007669"/>
    <property type="project" value="UniProtKB-KW"/>
</dbReference>
<name>A0A852TNB5_9ACTN</name>
<dbReference type="AlphaFoldDB" id="A0A852TNB5"/>
<dbReference type="PANTHER" id="PTHR43537:SF5">
    <property type="entry name" value="UXU OPERON TRANSCRIPTIONAL REGULATOR"/>
    <property type="match status" value="1"/>
</dbReference>